<evidence type="ECO:0000256" key="2">
    <source>
        <dbReference type="SAM" id="Phobius"/>
    </source>
</evidence>
<feature type="compositionally biased region" description="Low complexity" evidence="1">
    <location>
        <begin position="316"/>
        <end position="353"/>
    </location>
</feature>
<feature type="region of interest" description="Disordered" evidence="1">
    <location>
        <begin position="287"/>
        <end position="382"/>
    </location>
</feature>
<feature type="compositionally biased region" description="Low complexity" evidence="1">
    <location>
        <begin position="287"/>
        <end position="309"/>
    </location>
</feature>
<dbReference type="EMBL" id="JARKIE010000341">
    <property type="protein sequence ID" value="KAJ7652946.1"/>
    <property type="molecule type" value="Genomic_DNA"/>
</dbReference>
<feature type="region of interest" description="Disordered" evidence="1">
    <location>
        <begin position="57"/>
        <end position="77"/>
    </location>
</feature>
<keyword evidence="2" id="KW-0812">Transmembrane</keyword>
<organism evidence="3 4">
    <name type="scientific">Mycena rosella</name>
    <name type="common">Pink bonnet</name>
    <name type="synonym">Agaricus rosellus</name>
    <dbReference type="NCBI Taxonomy" id="1033263"/>
    <lineage>
        <taxon>Eukaryota</taxon>
        <taxon>Fungi</taxon>
        <taxon>Dikarya</taxon>
        <taxon>Basidiomycota</taxon>
        <taxon>Agaricomycotina</taxon>
        <taxon>Agaricomycetes</taxon>
        <taxon>Agaricomycetidae</taxon>
        <taxon>Agaricales</taxon>
        <taxon>Marasmiineae</taxon>
        <taxon>Mycenaceae</taxon>
        <taxon>Mycena</taxon>
    </lineage>
</organism>
<comment type="caution">
    <text evidence="3">The sequence shown here is derived from an EMBL/GenBank/DDBJ whole genome shotgun (WGS) entry which is preliminary data.</text>
</comment>
<protein>
    <submittedName>
        <fullName evidence="3">Uncharacterized protein</fullName>
    </submittedName>
</protein>
<feature type="transmembrane region" description="Helical" evidence="2">
    <location>
        <begin position="421"/>
        <end position="444"/>
    </location>
</feature>
<dbReference type="Gene3D" id="1.20.5.100">
    <property type="entry name" value="Cytochrome c1, transmembrane anchor, C-terminal"/>
    <property type="match status" value="1"/>
</dbReference>
<feature type="region of interest" description="Disordered" evidence="1">
    <location>
        <begin position="473"/>
        <end position="516"/>
    </location>
</feature>
<keyword evidence="2" id="KW-1133">Transmembrane helix</keyword>
<gene>
    <name evidence="3" type="ORF">B0H17DRAFT_1147237</name>
</gene>
<feature type="compositionally biased region" description="Low complexity" evidence="1">
    <location>
        <begin position="502"/>
        <end position="513"/>
    </location>
</feature>
<dbReference type="AlphaFoldDB" id="A0AAD7G406"/>
<dbReference type="Proteomes" id="UP001221757">
    <property type="component" value="Unassembled WGS sequence"/>
</dbReference>
<feature type="compositionally biased region" description="Low complexity" evidence="1">
    <location>
        <begin position="361"/>
        <end position="382"/>
    </location>
</feature>
<evidence type="ECO:0000313" key="4">
    <source>
        <dbReference type="Proteomes" id="UP001221757"/>
    </source>
</evidence>
<accession>A0AAD7G406</accession>
<sequence>MAHTVWYLFATFRPMTWRAARASHHMRPTERIIKLSARARSISKGVRIRMNGKRKLEGAVGAPENEYGDGPDSPGGPIVIEVSGEGSRLRLARGTDHEDTRQGFDGGRSEENDENIDGRVSGPSKLRTQIPAPREPPSRQATGGGTHQWDRRRPSVLILILLPRAGSWQCLGTVGRCNYGSMRKCPPSPFIPQLFGLFLILRVNFAAAALFENFNCPPQAKDGSSALQNSHSFPTTNGHPAVECDYPTGGSCFYAADGSLITTSASPKCPDSLVQVQIAITLAPNLESTSSKTTADSTTSTTTAESTTTIQGNIVSSTTGGESPSTASTSEAQSTSTDIEGSIFSSPPSSAGSVTGGAGGSPTSAPSSTSTSAPSSTSTSALTSTPALTSAIASQGLPTSSTAARNLKTDLVAHSNHSQPAAVAAAVITAVLVVVVLALILIWLRRRRRRNARSARCLPDDIYIPREKEADLEPAVSYSETSTDISSRLDPSGGSSAGGGASDASGSTSSEAANEVLKERLRRVEAHVEALLTLGVPDTAPPEYAA</sequence>
<feature type="region of interest" description="Disordered" evidence="1">
    <location>
        <begin position="90"/>
        <end position="149"/>
    </location>
</feature>
<evidence type="ECO:0000256" key="1">
    <source>
        <dbReference type="SAM" id="MobiDB-lite"/>
    </source>
</evidence>
<reference evidence="3" key="1">
    <citation type="submission" date="2023-03" db="EMBL/GenBank/DDBJ databases">
        <title>Massive genome expansion in bonnet fungi (Mycena s.s.) driven by repeated elements and novel gene families across ecological guilds.</title>
        <authorList>
            <consortium name="Lawrence Berkeley National Laboratory"/>
            <person name="Harder C.B."/>
            <person name="Miyauchi S."/>
            <person name="Viragh M."/>
            <person name="Kuo A."/>
            <person name="Thoen E."/>
            <person name="Andreopoulos B."/>
            <person name="Lu D."/>
            <person name="Skrede I."/>
            <person name="Drula E."/>
            <person name="Henrissat B."/>
            <person name="Morin E."/>
            <person name="Kohler A."/>
            <person name="Barry K."/>
            <person name="LaButti K."/>
            <person name="Morin E."/>
            <person name="Salamov A."/>
            <person name="Lipzen A."/>
            <person name="Mereny Z."/>
            <person name="Hegedus B."/>
            <person name="Baldrian P."/>
            <person name="Stursova M."/>
            <person name="Weitz H."/>
            <person name="Taylor A."/>
            <person name="Grigoriev I.V."/>
            <person name="Nagy L.G."/>
            <person name="Martin F."/>
            <person name="Kauserud H."/>
        </authorList>
    </citation>
    <scope>NUCLEOTIDE SEQUENCE</scope>
    <source>
        <strain evidence="3">CBHHK067</strain>
    </source>
</reference>
<proteinExistence type="predicted"/>
<keyword evidence="4" id="KW-1185">Reference proteome</keyword>
<keyword evidence="2" id="KW-0472">Membrane</keyword>
<evidence type="ECO:0000313" key="3">
    <source>
        <dbReference type="EMBL" id="KAJ7652946.1"/>
    </source>
</evidence>
<name>A0AAD7G406_MYCRO</name>
<feature type="compositionally biased region" description="Basic and acidic residues" evidence="1">
    <location>
        <begin position="93"/>
        <end position="110"/>
    </location>
</feature>